<proteinExistence type="inferred from homology"/>
<evidence type="ECO:0000256" key="6">
    <source>
        <dbReference type="SAM" id="MobiDB-lite"/>
    </source>
</evidence>
<dbReference type="EMBL" id="QENZ01000003">
    <property type="protein sequence ID" value="PVX52418.1"/>
    <property type="molecule type" value="Genomic_DNA"/>
</dbReference>
<dbReference type="Gene3D" id="3.90.1030.10">
    <property type="entry name" value="Ribosomal protein L17"/>
    <property type="match status" value="1"/>
</dbReference>
<evidence type="ECO:0000313" key="9">
    <source>
        <dbReference type="Proteomes" id="UP000251835"/>
    </source>
</evidence>
<feature type="compositionally biased region" description="Basic residues" evidence="6">
    <location>
        <begin position="139"/>
        <end position="149"/>
    </location>
</feature>
<evidence type="ECO:0000256" key="3">
    <source>
        <dbReference type="ARBA" id="ARBA00023274"/>
    </source>
</evidence>
<sequence>MRHRKKFNHLGRKAAHRKAMLANMASSLILHKRIKTTEAKAKALRIYVEPLVNKAKLSVTVKTDKMDATHLRRTVFSYLKQKEAVTELFKEVAPKVVNRPGGYTRIIKLGKRMGDNAEMAFIELVDFNELLLQPAEKPAKKKTRRRRSKKSETAENNTAPKTQEASKTQKEAPKADKEVKADDLTKIEGIGPKTSEALQNAGVTSFATLAEMEAEKISEILEAADGNFKAQVPDTWPEQAKLAADGKWDELKKWQDELDGGRVE</sequence>
<evidence type="ECO:0000256" key="4">
    <source>
        <dbReference type="HAMAP-Rule" id="MF_01368"/>
    </source>
</evidence>
<evidence type="ECO:0000256" key="2">
    <source>
        <dbReference type="ARBA" id="ARBA00022980"/>
    </source>
</evidence>
<organism evidence="8 9">
    <name type="scientific">Balneicella halophila</name>
    <dbReference type="NCBI Taxonomy" id="1537566"/>
    <lineage>
        <taxon>Bacteria</taxon>
        <taxon>Pseudomonadati</taxon>
        <taxon>Bacteroidota</taxon>
        <taxon>Bacteroidia</taxon>
        <taxon>Bacteroidales</taxon>
        <taxon>Balneicellaceae</taxon>
        <taxon>Balneicella</taxon>
    </lineage>
</organism>
<dbReference type="Proteomes" id="UP000251835">
    <property type="component" value="Unassembled WGS sequence"/>
</dbReference>
<evidence type="ECO:0000256" key="5">
    <source>
        <dbReference type="RuleBase" id="RU000660"/>
    </source>
</evidence>
<name>A0A7L4URL9_BALHA</name>
<keyword evidence="2 4" id="KW-0689">Ribosomal protein</keyword>
<accession>A0A7L4URL9</accession>
<gene>
    <name evidence="4" type="primary">rplQ</name>
    <name evidence="8" type="ORF">C7377_0732</name>
</gene>
<dbReference type="GO" id="GO:0003735">
    <property type="term" value="F:structural constituent of ribosome"/>
    <property type="evidence" value="ECO:0007669"/>
    <property type="project" value="InterPro"/>
</dbReference>
<reference evidence="8 9" key="1">
    <citation type="submission" date="2018-05" db="EMBL/GenBank/DDBJ databases">
        <title>Genomic Encyclopedia of Type Strains, Phase IV (KMG-IV): sequencing the most valuable type-strain genomes for metagenomic binning, comparative biology and taxonomic classification.</title>
        <authorList>
            <person name="Goeker M."/>
        </authorList>
    </citation>
    <scope>NUCLEOTIDE SEQUENCE [LARGE SCALE GENOMIC DNA]</scope>
    <source>
        <strain evidence="8 9">DSM 28579</strain>
    </source>
</reference>
<evidence type="ECO:0000256" key="1">
    <source>
        <dbReference type="ARBA" id="ARBA00008777"/>
    </source>
</evidence>
<evidence type="ECO:0000259" key="7">
    <source>
        <dbReference type="PROSITE" id="PS50053"/>
    </source>
</evidence>
<dbReference type="InterPro" id="IPR036373">
    <property type="entry name" value="Ribosomal_bL17_sf"/>
</dbReference>
<comment type="similarity">
    <text evidence="1 4 5">Belongs to the bacterial ribosomal protein bL17 family.</text>
</comment>
<dbReference type="Pfam" id="PF01196">
    <property type="entry name" value="Ribosomal_L17"/>
    <property type="match status" value="1"/>
</dbReference>
<dbReference type="PROSITE" id="PS50053">
    <property type="entry name" value="UBIQUITIN_2"/>
    <property type="match status" value="1"/>
</dbReference>
<comment type="subunit">
    <text evidence="4">Part of the 50S ribosomal subunit. Contacts protein L32.</text>
</comment>
<dbReference type="HAMAP" id="MF_01368">
    <property type="entry name" value="Ribosomal_bL17"/>
    <property type="match status" value="1"/>
</dbReference>
<dbReference type="RefSeq" id="WP_116495954.1">
    <property type="nucleotide sequence ID" value="NZ_QENZ01000003.1"/>
</dbReference>
<dbReference type="PANTHER" id="PTHR14413:SF16">
    <property type="entry name" value="LARGE RIBOSOMAL SUBUNIT PROTEIN BL17M"/>
    <property type="match status" value="1"/>
</dbReference>
<feature type="compositionally biased region" description="Polar residues" evidence="6">
    <location>
        <begin position="154"/>
        <end position="166"/>
    </location>
</feature>
<protein>
    <recommendedName>
        <fullName evidence="4">Large ribosomal subunit protein bL17</fullName>
    </recommendedName>
</protein>
<keyword evidence="3 4" id="KW-0687">Ribonucleoprotein</keyword>
<feature type="compositionally biased region" description="Basic and acidic residues" evidence="6">
    <location>
        <begin position="167"/>
        <end position="186"/>
    </location>
</feature>
<feature type="domain" description="Ubiquitin-like" evidence="7">
    <location>
        <begin position="57"/>
        <end position="132"/>
    </location>
</feature>
<dbReference type="PANTHER" id="PTHR14413">
    <property type="entry name" value="RIBOSOMAL PROTEIN L17"/>
    <property type="match status" value="1"/>
</dbReference>
<evidence type="ECO:0000313" key="8">
    <source>
        <dbReference type="EMBL" id="PVX52418.1"/>
    </source>
</evidence>
<dbReference type="GO" id="GO:0022625">
    <property type="term" value="C:cytosolic large ribosomal subunit"/>
    <property type="evidence" value="ECO:0007669"/>
    <property type="project" value="TreeGrafter"/>
</dbReference>
<dbReference type="AlphaFoldDB" id="A0A7L4URL9"/>
<dbReference type="InterPro" id="IPR000456">
    <property type="entry name" value="Ribosomal_bL17"/>
</dbReference>
<keyword evidence="9" id="KW-1185">Reference proteome</keyword>
<comment type="caution">
    <text evidence="8">The sequence shown here is derived from an EMBL/GenBank/DDBJ whole genome shotgun (WGS) entry which is preliminary data.</text>
</comment>
<dbReference type="NCBIfam" id="TIGR00059">
    <property type="entry name" value="L17"/>
    <property type="match status" value="1"/>
</dbReference>
<dbReference type="OrthoDB" id="9809073at2"/>
<dbReference type="Gene3D" id="1.10.150.20">
    <property type="entry name" value="5' to 3' exonuclease, C-terminal subdomain"/>
    <property type="match status" value="1"/>
</dbReference>
<feature type="region of interest" description="Disordered" evidence="6">
    <location>
        <begin position="136"/>
        <end position="188"/>
    </location>
</feature>
<dbReference type="GO" id="GO:0006412">
    <property type="term" value="P:translation"/>
    <property type="evidence" value="ECO:0007669"/>
    <property type="project" value="UniProtKB-UniRule"/>
</dbReference>
<dbReference type="SUPFAM" id="SSF64263">
    <property type="entry name" value="Prokaryotic ribosomal protein L17"/>
    <property type="match status" value="1"/>
</dbReference>
<dbReference type="Pfam" id="PF14520">
    <property type="entry name" value="HHH_5"/>
    <property type="match status" value="1"/>
</dbReference>
<dbReference type="InterPro" id="IPR000626">
    <property type="entry name" value="Ubiquitin-like_dom"/>
</dbReference>